<evidence type="ECO:0000313" key="2">
    <source>
        <dbReference type="Proteomes" id="UP000285655"/>
    </source>
</evidence>
<name>A0A419DFC3_9BACT</name>
<comment type="caution">
    <text evidence="1">The sequence shown here is derived from an EMBL/GenBank/DDBJ whole genome shotgun (WGS) entry which is preliminary data.</text>
</comment>
<dbReference type="InterPro" id="IPR010235">
    <property type="entry name" value="HepT"/>
</dbReference>
<dbReference type="NCBIfam" id="TIGR01987">
    <property type="entry name" value="HI0074"/>
    <property type="match status" value="1"/>
</dbReference>
<organism evidence="1 2">
    <name type="scientific">candidate division WS5 bacterium</name>
    <dbReference type="NCBI Taxonomy" id="2093353"/>
    <lineage>
        <taxon>Bacteria</taxon>
        <taxon>candidate division WS5</taxon>
    </lineage>
</organism>
<dbReference type="Proteomes" id="UP000285655">
    <property type="component" value="Unassembled WGS sequence"/>
</dbReference>
<evidence type="ECO:0000313" key="1">
    <source>
        <dbReference type="EMBL" id="RJO61819.1"/>
    </source>
</evidence>
<dbReference type="EMBL" id="QZJW01000009">
    <property type="protein sequence ID" value="RJO61819.1"/>
    <property type="molecule type" value="Genomic_DNA"/>
</dbReference>
<dbReference type="Gene3D" id="1.20.120.330">
    <property type="entry name" value="Nucleotidyltransferases domain 2"/>
    <property type="match status" value="1"/>
</dbReference>
<protein>
    <submittedName>
        <fullName evidence="1">DUF86 domain-containing protein</fullName>
    </submittedName>
</protein>
<sequence>MERLRLRYSDALKSLMTLEEILREPFSIIVRDATIQRFEYTFEALWKFLKEYLKEKEGIISNSPKACFKETFSSGFLTDEETVGCLEMTDRRNDTSHTYKEEVAQIIYSKIRGYYNLMKNLLEQFGDKIE</sequence>
<dbReference type="AlphaFoldDB" id="A0A419DFC3"/>
<gene>
    <name evidence="1" type="ORF">C4544_01695</name>
</gene>
<accession>A0A419DFC3</accession>
<dbReference type="SUPFAM" id="SSF81593">
    <property type="entry name" value="Nucleotidyltransferase substrate binding subunit/domain"/>
    <property type="match status" value="1"/>
</dbReference>
<reference evidence="1 2" key="1">
    <citation type="journal article" date="2017" name="ISME J.">
        <title>Energy and carbon metabolisms in a deep terrestrial subsurface fluid microbial community.</title>
        <authorList>
            <person name="Momper L."/>
            <person name="Jungbluth S.P."/>
            <person name="Lee M.D."/>
            <person name="Amend J.P."/>
        </authorList>
    </citation>
    <scope>NUCLEOTIDE SEQUENCE [LARGE SCALE GENOMIC DNA]</scope>
    <source>
        <strain evidence="1">SURF_29</strain>
    </source>
</reference>
<proteinExistence type="predicted"/>
<dbReference type="Pfam" id="PF08780">
    <property type="entry name" value="NTase_sub_bind"/>
    <property type="match status" value="1"/>
</dbReference>